<reference evidence="3" key="1">
    <citation type="journal article" date="2019" name="Int. J. Syst. Evol. Microbiol.">
        <title>The Global Catalogue of Microorganisms (GCM) 10K type strain sequencing project: providing services to taxonomists for standard genome sequencing and annotation.</title>
        <authorList>
            <consortium name="The Broad Institute Genomics Platform"/>
            <consortium name="The Broad Institute Genome Sequencing Center for Infectious Disease"/>
            <person name="Wu L."/>
            <person name="Ma J."/>
        </authorList>
    </citation>
    <scope>NUCLEOTIDE SEQUENCE [LARGE SCALE GENOMIC DNA]</scope>
    <source>
        <strain evidence="3">CGMCC 4.7643</strain>
    </source>
</reference>
<dbReference type="EMBL" id="JBHUKU010000008">
    <property type="protein sequence ID" value="MFD2460152.1"/>
    <property type="molecule type" value="Genomic_DNA"/>
</dbReference>
<dbReference type="RefSeq" id="WP_345398429.1">
    <property type="nucleotide sequence ID" value="NZ_BAABHG010000009.1"/>
</dbReference>
<protein>
    <submittedName>
        <fullName evidence="2">DUF3558 domain-containing protein</fullName>
    </submittedName>
</protein>
<evidence type="ECO:0000313" key="2">
    <source>
        <dbReference type="EMBL" id="MFD2460152.1"/>
    </source>
</evidence>
<dbReference type="Proteomes" id="UP001597419">
    <property type="component" value="Unassembled WGS sequence"/>
</dbReference>
<proteinExistence type="predicted"/>
<organism evidence="2 3">
    <name type="scientific">Amycolatopsis samaneae</name>
    <dbReference type="NCBI Taxonomy" id="664691"/>
    <lineage>
        <taxon>Bacteria</taxon>
        <taxon>Bacillati</taxon>
        <taxon>Actinomycetota</taxon>
        <taxon>Actinomycetes</taxon>
        <taxon>Pseudonocardiales</taxon>
        <taxon>Pseudonocardiaceae</taxon>
        <taxon>Amycolatopsis</taxon>
    </lineage>
</organism>
<gene>
    <name evidence="2" type="ORF">ACFSYJ_16180</name>
</gene>
<feature type="compositionally biased region" description="Low complexity" evidence="1">
    <location>
        <begin position="28"/>
        <end position="50"/>
    </location>
</feature>
<name>A0ABW5GH34_9PSEU</name>
<dbReference type="PROSITE" id="PS51257">
    <property type="entry name" value="PROKAR_LIPOPROTEIN"/>
    <property type="match status" value="1"/>
</dbReference>
<dbReference type="Pfam" id="PF12079">
    <property type="entry name" value="DUF3558"/>
    <property type="match status" value="1"/>
</dbReference>
<sequence length="189" mass="18632">MSKLSLRSVVPLVAGVFLLAGCSDSQQGTALPGPGAPSSGASASGTSAPAPGGGGTASLDPCALIGTADLAQYGKFTGPTKSDLGSGARGCGFLRERASASDERLTVSVNVRDQQSIDTVNDSGGGKINGHQGDRKAVQAPSPPNGCTLALAVGTTSRVDVAIVSTDPTKACDIASKVADIVEPKLPKA</sequence>
<feature type="region of interest" description="Disordered" evidence="1">
    <location>
        <begin position="28"/>
        <end position="55"/>
    </location>
</feature>
<keyword evidence="3" id="KW-1185">Reference proteome</keyword>
<feature type="region of interest" description="Disordered" evidence="1">
    <location>
        <begin position="118"/>
        <end position="142"/>
    </location>
</feature>
<dbReference type="InterPro" id="IPR024520">
    <property type="entry name" value="DUF3558"/>
</dbReference>
<evidence type="ECO:0000313" key="3">
    <source>
        <dbReference type="Proteomes" id="UP001597419"/>
    </source>
</evidence>
<accession>A0ABW5GH34</accession>
<comment type="caution">
    <text evidence="2">The sequence shown here is derived from an EMBL/GenBank/DDBJ whole genome shotgun (WGS) entry which is preliminary data.</text>
</comment>
<evidence type="ECO:0000256" key="1">
    <source>
        <dbReference type="SAM" id="MobiDB-lite"/>
    </source>
</evidence>